<dbReference type="SMART" id="SM00382">
    <property type="entry name" value="AAA"/>
    <property type="match status" value="1"/>
</dbReference>
<sequence length="585" mass="64422">MYEGTVRALSPPLPSLETFPSLRDWQRKALVTYLRRRSEDFMAVATPGAGKTTFALRIAAELLADRTVEAVTVVCPTEHLKAQWAAAAGRVGIQLDHRFRNSEIHSSADFHGAVLTYAQVGMAPAVHRRRTMTRRTLVILDEIHHAGDSRSWGDGVKAAFEPAVRRLMLTGTPFRSDENPIPFVQYERGEDGLQRSRADSVYGYADALRDRVVRPVLFMAYSGETRWRTNAGDELAARLGEPMTKDLIAQAWRTALDHRGDWMPQVLRAADARLTKLREHGMTDAGGLIIASDQQTARAYAKLIGEISGEQATVVLSDDEGASGRIASFAASQQRWLVAVRMVSEGVDIPRLAVGVYATSASTPLYFAQAIGRFVRARREGETATVFLPSVPHLLGLASEMEAQRDHILGAKKEKDGLDDDLLERAQREESAEGELEKQFEALGATAELDQVIYDGTSFGMGARTGTAEEADYLGLPGLLTPDEVSLLLTKRQQEQMAAQQRLDKQKAADQVPAQREAPPPPMTAGERRNSLRRQLNTLVAAHHHRTNLPHGKIHAELRRLCGGPPSAQATIEQLEERIATIQTL</sequence>
<dbReference type="Pfam" id="PF04851">
    <property type="entry name" value="ResIII"/>
    <property type="match status" value="1"/>
</dbReference>
<dbReference type="SMART" id="SM00487">
    <property type="entry name" value="DEXDc"/>
    <property type="match status" value="1"/>
</dbReference>
<feature type="domain" description="Helicase ATP-binding" evidence="2">
    <location>
        <begin position="32"/>
        <end position="191"/>
    </location>
</feature>
<dbReference type="EMBL" id="BOMI01000007">
    <property type="protein sequence ID" value="GID71917.1"/>
    <property type="molecule type" value="Genomic_DNA"/>
</dbReference>
<dbReference type="Gene3D" id="3.40.50.300">
    <property type="entry name" value="P-loop containing nucleotide triphosphate hydrolases"/>
    <property type="match status" value="2"/>
</dbReference>
<dbReference type="InterPro" id="IPR003593">
    <property type="entry name" value="AAA+_ATPase"/>
</dbReference>
<organism evidence="3 4">
    <name type="scientific">Paractinoplanes deccanensis</name>
    <dbReference type="NCBI Taxonomy" id="113561"/>
    <lineage>
        <taxon>Bacteria</taxon>
        <taxon>Bacillati</taxon>
        <taxon>Actinomycetota</taxon>
        <taxon>Actinomycetes</taxon>
        <taxon>Micromonosporales</taxon>
        <taxon>Micromonosporaceae</taxon>
        <taxon>Paractinoplanes</taxon>
    </lineage>
</organism>
<dbReference type="InterPro" id="IPR027417">
    <property type="entry name" value="P-loop_NTPase"/>
</dbReference>
<evidence type="ECO:0000256" key="1">
    <source>
        <dbReference type="SAM" id="MobiDB-lite"/>
    </source>
</evidence>
<gene>
    <name evidence="3" type="ORF">Ade02nite_05580</name>
</gene>
<dbReference type="PROSITE" id="PS51192">
    <property type="entry name" value="HELICASE_ATP_BIND_1"/>
    <property type="match status" value="1"/>
</dbReference>
<dbReference type="PANTHER" id="PTHR47396">
    <property type="entry name" value="TYPE I RESTRICTION ENZYME ECOKI R PROTEIN"/>
    <property type="match status" value="1"/>
</dbReference>
<feature type="region of interest" description="Disordered" evidence="1">
    <location>
        <begin position="497"/>
        <end position="529"/>
    </location>
</feature>
<accession>A0ABQ3XW72</accession>
<dbReference type="InterPro" id="IPR014001">
    <property type="entry name" value="Helicase_ATP-bd"/>
</dbReference>
<dbReference type="SUPFAM" id="SSF52540">
    <property type="entry name" value="P-loop containing nucleoside triphosphate hydrolases"/>
    <property type="match status" value="1"/>
</dbReference>
<dbReference type="InterPro" id="IPR050742">
    <property type="entry name" value="Helicase_Restrict-Modif_Enz"/>
</dbReference>
<evidence type="ECO:0000313" key="4">
    <source>
        <dbReference type="Proteomes" id="UP000609879"/>
    </source>
</evidence>
<proteinExistence type="predicted"/>
<dbReference type="PANTHER" id="PTHR47396:SF2">
    <property type="entry name" value="HELICASE ATP-BINDING DOMAIN-CONTAINING PROTEIN"/>
    <property type="match status" value="1"/>
</dbReference>
<protein>
    <recommendedName>
        <fullName evidence="2">Helicase ATP-binding domain-containing protein</fullName>
    </recommendedName>
</protein>
<comment type="caution">
    <text evidence="3">The sequence shown here is derived from an EMBL/GenBank/DDBJ whole genome shotgun (WGS) entry which is preliminary data.</text>
</comment>
<evidence type="ECO:0000313" key="3">
    <source>
        <dbReference type="EMBL" id="GID71917.1"/>
    </source>
</evidence>
<keyword evidence="4" id="KW-1185">Reference proteome</keyword>
<evidence type="ECO:0000259" key="2">
    <source>
        <dbReference type="PROSITE" id="PS51192"/>
    </source>
</evidence>
<reference evidence="3 4" key="1">
    <citation type="submission" date="2021-01" db="EMBL/GenBank/DDBJ databases">
        <title>Whole genome shotgun sequence of Actinoplanes deccanensis NBRC 13994.</title>
        <authorList>
            <person name="Komaki H."/>
            <person name="Tamura T."/>
        </authorList>
    </citation>
    <scope>NUCLEOTIDE SEQUENCE [LARGE SCALE GENOMIC DNA]</scope>
    <source>
        <strain evidence="3 4">NBRC 13994</strain>
    </source>
</reference>
<dbReference type="Proteomes" id="UP000609879">
    <property type="component" value="Unassembled WGS sequence"/>
</dbReference>
<name>A0ABQ3XW72_9ACTN</name>
<dbReference type="InterPro" id="IPR006935">
    <property type="entry name" value="Helicase/UvrB_N"/>
</dbReference>